<sequence length="526" mass="59730">MAEPISSLHAILALLNKLGRAVHESQRSDSALASPELKESRRKVEVVLETSRQKFQVWMKTWMENISDPAMSGEKLWGDEGWGGIQKLLVLVQDNAQDIENELMKKDDKVSHLGWRGTLRSSLSRKNRRVIVKRRSLLDLAVQLSRSIDELWTYSEMAFDSQHGILSHQIGPPLREELLIRSLQARTGSLALYEACRQSKADYSLEVDLLGDSDETRSIFHRRNSTSSMKQPVLSYHFFAQNRNLAGNVSEIALKSVSARAVEQHYTNSKVAQFDVETSDLAVFKSWPSFDLETALISIHSPMAVPPSYFRVLKPLIELDWEAKTDSLAQLLYEDRVKSSQPLDQETRVQLAFKVVECGFYLLGTPWLASLSSKRLRRGNIGGATRFVLEVQTLDLEDLYFEDPDALSEHSQLFSIGVILVEIALRDEMNQQDTQSMQDPDLRTSKILPRVERSMGSLYCAATAFCLADRSSLPHFDRPEKYRNPEGTGWTAYLTALLEDYYAQVFSRLKEMHEIDATLPNSPVEE</sequence>
<proteinExistence type="predicted"/>
<protein>
    <submittedName>
        <fullName evidence="1">Uncharacterized protein</fullName>
    </submittedName>
</protein>
<dbReference type="Proteomes" id="UP001161017">
    <property type="component" value="Unassembled WGS sequence"/>
</dbReference>
<organism evidence="1 2">
    <name type="scientific">Ramalina farinacea</name>
    <dbReference type="NCBI Taxonomy" id="258253"/>
    <lineage>
        <taxon>Eukaryota</taxon>
        <taxon>Fungi</taxon>
        <taxon>Dikarya</taxon>
        <taxon>Ascomycota</taxon>
        <taxon>Pezizomycotina</taxon>
        <taxon>Lecanoromycetes</taxon>
        <taxon>OSLEUM clade</taxon>
        <taxon>Lecanoromycetidae</taxon>
        <taxon>Lecanorales</taxon>
        <taxon>Lecanorineae</taxon>
        <taxon>Ramalinaceae</taxon>
        <taxon>Ramalina</taxon>
    </lineage>
</organism>
<keyword evidence="2" id="KW-1185">Reference proteome</keyword>
<reference evidence="1" key="1">
    <citation type="journal article" date="2023" name="Genome Biol. Evol.">
        <title>First Whole Genome Sequence and Flow Cytometry Genome Size Data for the Lichen-Forming Fungus Ramalina farinacea (Ascomycota).</title>
        <authorList>
            <person name="Llewellyn T."/>
            <person name="Mian S."/>
            <person name="Hill R."/>
            <person name="Leitch I.J."/>
            <person name="Gaya E."/>
        </authorList>
    </citation>
    <scope>NUCLEOTIDE SEQUENCE</scope>
    <source>
        <strain evidence="1">LIQ254RAFAR</strain>
    </source>
</reference>
<accession>A0AA43QK39</accession>
<comment type="caution">
    <text evidence="1">The sequence shown here is derived from an EMBL/GenBank/DDBJ whole genome shotgun (WGS) entry which is preliminary data.</text>
</comment>
<name>A0AA43QK39_9LECA</name>
<dbReference type="EMBL" id="JAPUFD010000006">
    <property type="protein sequence ID" value="MDI1487960.1"/>
    <property type="molecule type" value="Genomic_DNA"/>
</dbReference>
<dbReference type="AlphaFoldDB" id="A0AA43QK39"/>
<evidence type="ECO:0000313" key="1">
    <source>
        <dbReference type="EMBL" id="MDI1487960.1"/>
    </source>
</evidence>
<gene>
    <name evidence="1" type="ORF">OHK93_007234</name>
</gene>
<evidence type="ECO:0000313" key="2">
    <source>
        <dbReference type="Proteomes" id="UP001161017"/>
    </source>
</evidence>